<dbReference type="InterPro" id="IPR029052">
    <property type="entry name" value="Metallo-depent_PP-like"/>
</dbReference>
<comment type="caution">
    <text evidence="4">The sequence shown here is derived from an EMBL/GenBank/DDBJ whole genome shotgun (WGS) entry which is preliminary data.</text>
</comment>
<dbReference type="PANTHER" id="PTHR33393:SF12">
    <property type="entry name" value="CAPSULE BIOSYNTHESIS PROTEIN CAPA"/>
    <property type="match status" value="1"/>
</dbReference>
<name>A0A368XYH3_9BACI</name>
<proteinExistence type="inferred from homology"/>
<organism evidence="4 5">
    <name type="scientific">Saliterribacillus persicus</name>
    <dbReference type="NCBI Taxonomy" id="930114"/>
    <lineage>
        <taxon>Bacteria</taxon>
        <taxon>Bacillati</taxon>
        <taxon>Bacillota</taxon>
        <taxon>Bacilli</taxon>
        <taxon>Bacillales</taxon>
        <taxon>Bacillaceae</taxon>
        <taxon>Saliterribacillus</taxon>
    </lineage>
</organism>
<evidence type="ECO:0000256" key="2">
    <source>
        <dbReference type="SAM" id="MobiDB-lite"/>
    </source>
</evidence>
<gene>
    <name evidence="4" type="ORF">DFR57_10445</name>
</gene>
<dbReference type="PROSITE" id="PS51257">
    <property type="entry name" value="PROKAR_LIPOPROTEIN"/>
    <property type="match status" value="1"/>
</dbReference>
<dbReference type="AlphaFoldDB" id="A0A368XYH3"/>
<reference evidence="4 5" key="1">
    <citation type="submission" date="2018-07" db="EMBL/GenBank/DDBJ databases">
        <title>Genomic Encyclopedia of Type Strains, Phase IV (KMG-IV): sequencing the most valuable type-strain genomes for metagenomic binning, comparative biology and taxonomic classification.</title>
        <authorList>
            <person name="Goeker M."/>
        </authorList>
    </citation>
    <scope>NUCLEOTIDE SEQUENCE [LARGE SCALE GENOMIC DNA]</scope>
    <source>
        <strain evidence="4 5">DSM 27696</strain>
    </source>
</reference>
<comment type="similarity">
    <text evidence="1">Belongs to the CapA family.</text>
</comment>
<protein>
    <submittedName>
        <fullName evidence="4">Poly-gamma-glutamate synthesis protein (Capsule biosynthesis protein)</fullName>
    </submittedName>
</protein>
<dbReference type="EMBL" id="QPJJ01000004">
    <property type="protein sequence ID" value="RCW73051.1"/>
    <property type="molecule type" value="Genomic_DNA"/>
</dbReference>
<dbReference type="InterPro" id="IPR052169">
    <property type="entry name" value="CW_Biosynth-Accessory"/>
</dbReference>
<sequence length="393" mass="44506">MQLRSFLVIIGLVFLMACSNMLEKEQEVQEGNKVAPKKEAVEQQLEEPPEKEPTVAEIDIAAIGDLLIHSRVYDDAETEDGYNFMPMLEEVKPFLEKPTITIANQETMIGGAEMGLSTYPQFNSPYELADAIQEIGVDLVTIANNHTLDRGEEAVQNAINYYEEIGMEYTGGFKNEEDQDTIRVIETEENIDVAFLSYTYGTNGIPIPEGKDYLVNLIDRDKIKQDVEKAEEVADLTVVSYHFGNEYERLPSEEQKDLAQFSANLGVEVVIGHHPHVLQPIEWLQSENGEETLVVYSLGNFLSGQDAFFRRIGGMFQFSVEKTVEGSEETIRVHSPAFLPTFVDINITDQGMRDFEVLPLKDAPADVLPEADRHYEEIKTHMSQWEDNINWIE</sequence>
<dbReference type="SMART" id="SM00854">
    <property type="entry name" value="PGA_cap"/>
    <property type="match status" value="1"/>
</dbReference>
<dbReference type="Pfam" id="PF09587">
    <property type="entry name" value="PGA_cap"/>
    <property type="match status" value="1"/>
</dbReference>
<evidence type="ECO:0000256" key="1">
    <source>
        <dbReference type="ARBA" id="ARBA00005662"/>
    </source>
</evidence>
<accession>A0A368XYH3</accession>
<dbReference type="RefSeq" id="WP_245937398.1">
    <property type="nucleotide sequence ID" value="NZ_QPJJ01000004.1"/>
</dbReference>
<dbReference type="InterPro" id="IPR019079">
    <property type="entry name" value="Capsule_synth_CapA"/>
</dbReference>
<feature type="domain" description="Capsule synthesis protein CapA" evidence="3">
    <location>
        <begin position="59"/>
        <end position="305"/>
    </location>
</feature>
<dbReference type="SUPFAM" id="SSF56300">
    <property type="entry name" value="Metallo-dependent phosphatases"/>
    <property type="match status" value="1"/>
</dbReference>
<dbReference type="Gene3D" id="3.60.21.10">
    <property type="match status" value="1"/>
</dbReference>
<dbReference type="Proteomes" id="UP000252585">
    <property type="component" value="Unassembled WGS sequence"/>
</dbReference>
<evidence type="ECO:0000313" key="4">
    <source>
        <dbReference type="EMBL" id="RCW73051.1"/>
    </source>
</evidence>
<dbReference type="PANTHER" id="PTHR33393">
    <property type="entry name" value="POLYGLUTAMINE SYNTHESIS ACCESSORY PROTEIN RV0574C-RELATED"/>
    <property type="match status" value="1"/>
</dbReference>
<keyword evidence="5" id="KW-1185">Reference proteome</keyword>
<evidence type="ECO:0000313" key="5">
    <source>
        <dbReference type="Proteomes" id="UP000252585"/>
    </source>
</evidence>
<feature type="region of interest" description="Disordered" evidence="2">
    <location>
        <begin position="28"/>
        <end position="52"/>
    </location>
</feature>
<evidence type="ECO:0000259" key="3">
    <source>
        <dbReference type="SMART" id="SM00854"/>
    </source>
</evidence>
<dbReference type="CDD" id="cd07381">
    <property type="entry name" value="MPP_CapA"/>
    <property type="match status" value="1"/>
</dbReference>